<organism evidence="1 2">
    <name type="scientific">Aporhodopirellula aestuarii</name>
    <dbReference type="NCBI Taxonomy" id="2950107"/>
    <lineage>
        <taxon>Bacteria</taxon>
        <taxon>Pseudomonadati</taxon>
        <taxon>Planctomycetota</taxon>
        <taxon>Planctomycetia</taxon>
        <taxon>Pirellulales</taxon>
        <taxon>Pirellulaceae</taxon>
        <taxon>Aporhodopirellula</taxon>
    </lineage>
</organism>
<sequence length="868" mass="97753">MSDQPELDIDEQLKELDAKETEFTRLCLLESANRVASEIRRLAKAERRFVPYLQATFTLMNNAADRLDPQSGRDASIEIIGLLESNELARAIQPNLSEHEYDWAVHWYSACGYDNLAKATAELGGHNSEGIHACISEGIEVCRRTGKTQCITCFREYATDVYRSADDPDMALHYARMGIAAVDQGPHDRRWAGARDLVEILLARGELAAAAENVDAVIEFADIWHTPIRARLITKTRITEIAHLIGEPQRWADQCCEDAPPAGEFLAYELHTDHTQATIECMAGDFEPAIKRLTHWDQFLTRRQCFVQWTLTRLRLLAAHRMAGNQRVFEKLADHLQKKAQAARDWHALRCLKHLRDESATTVPVPVTCNLDAGPLAGTTQTEVPAASVAPVASVEMPSEVEAAAAKDKQEGRELPDAIAAIHSRLAALSEEEWENGGDSDSLDQIISDLLAIDPSNVGSDEEQQTFRHWALHTISFLLRDAERATEIWDWAGRCLAAQRQDAVTLSLYARLGCRLRYNCAEQMSDRIDESQLESWFRESLDLDPEKASNFGRAGDFFLFLENLGEAERCYARGFRLDRSHAELASKLARVYRRTERERDALAVLDMAIRAGADEPDLFWEAALSAQNLDQHEATLTYLDGFEKRTPNQAWVNYYRTVALLELQRFPEALAAAERESELNPECPFPVLVHRAAVAAGTGELDELRRLLGEVLAIPLASIDYLSISGIEKVLVRLWASTEALGEDDELRTQVSNRLLASSLAPDRLFEVQREKREPVEQVNFYRCVIKQPLDERWLTWPGRLAGEEELQCYQATWGVLARSDEEAAELASQWQSHCYPLDGEVVGVELVGEGYTERTGVVWQRFREAAN</sequence>
<dbReference type="EMBL" id="JAMQBK010000017">
    <property type="protein sequence ID" value="MCM2370136.1"/>
    <property type="molecule type" value="Genomic_DNA"/>
</dbReference>
<dbReference type="Proteomes" id="UP001202961">
    <property type="component" value="Unassembled WGS sequence"/>
</dbReference>
<evidence type="ECO:0008006" key="3">
    <source>
        <dbReference type="Google" id="ProtNLM"/>
    </source>
</evidence>
<proteinExistence type="predicted"/>
<protein>
    <recommendedName>
        <fullName evidence="3">Tetratricopeptide repeat protein</fullName>
    </recommendedName>
</protein>
<keyword evidence="2" id="KW-1185">Reference proteome</keyword>
<dbReference type="RefSeq" id="WP_250927808.1">
    <property type="nucleotide sequence ID" value="NZ_JAMQBK010000017.1"/>
</dbReference>
<reference evidence="1 2" key="1">
    <citation type="journal article" date="2022" name="Syst. Appl. Microbiol.">
        <title>Rhodopirellula aestuarii sp. nov., a novel member of the genus Rhodopirellula isolated from brackish sediments collected in the Tagus River estuary, Portugal.</title>
        <authorList>
            <person name="Vitorino I.R."/>
            <person name="Klimek D."/>
            <person name="Calusinska M."/>
            <person name="Lobo-da-Cunha A."/>
            <person name="Vasconcelos V."/>
            <person name="Lage O.M."/>
        </authorList>
    </citation>
    <scope>NUCLEOTIDE SEQUENCE [LARGE SCALE GENOMIC DNA]</scope>
    <source>
        <strain evidence="1 2">ICT_H3.1</strain>
    </source>
</reference>
<evidence type="ECO:0000313" key="2">
    <source>
        <dbReference type="Proteomes" id="UP001202961"/>
    </source>
</evidence>
<name>A0ABT0U067_9BACT</name>
<dbReference type="Gene3D" id="1.25.40.10">
    <property type="entry name" value="Tetratricopeptide repeat domain"/>
    <property type="match status" value="1"/>
</dbReference>
<evidence type="ECO:0000313" key="1">
    <source>
        <dbReference type="EMBL" id="MCM2370136.1"/>
    </source>
</evidence>
<gene>
    <name evidence="1" type="ORF">NB063_05795</name>
</gene>
<comment type="caution">
    <text evidence="1">The sequence shown here is derived from an EMBL/GenBank/DDBJ whole genome shotgun (WGS) entry which is preliminary data.</text>
</comment>
<accession>A0ABT0U067</accession>
<dbReference type="SUPFAM" id="SSF48452">
    <property type="entry name" value="TPR-like"/>
    <property type="match status" value="1"/>
</dbReference>
<dbReference type="InterPro" id="IPR011990">
    <property type="entry name" value="TPR-like_helical_dom_sf"/>
</dbReference>